<dbReference type="GO" id="GO:0046872">
    <property type="term" value="F:metal ion binding"/>
    <property type="evidence" value="ECO:0007669"/>
    <property type="project" value="UniProtKB-KW"/>
</dbReference>
<evidence type="ECO:0000313" key="16">
    <source>
        <dbReference type="EMBL" id="SDX90044.1"/>
    </source>
</evidence>
<comment type="subcellular location">
    <subcellularLocation>
        <location evidence="13">Cell membrane</location>
    </subcellularLocation>
    <subcellularLocation>
        <location evidence="1">Membrane</location>
        <topology evidence="1">Multi-pass membrane protein</topology>
    </subcellularLocation>
</comment>
<feature type="transmembrane region" description="Helical" evidence="13">
    <location>
        <begin position="161"/>
        <end position="180"/>
    </location>
</feature>
<dbReference type="Pfam" id="PF00403">
    <property type="entry name" value="HMA"/>
    <property type="match status" value="1"/>
</dbReference>
<evidence type="ECO:0000313" key="17">
    <source>
        <dbReference type="Proteomes" id="UP000199652"/>
    </source>
</evidence>
<dbReference type="STRING" id="1528.SAMN04488579_11057"/>
<dbReference type="InterPro" id="IPR059000">
    <property type="entry name" value="ATPase_P-type_domA"/>
</dbReference>
<evidence type="ECO:0000256" key="7">
    <source>
        <dbReference type="ARBA" id="ARBA00022840"/>
    </source>
</evidence>
<dbReference type="NCBIfam" id="TIGR01525">
    <property type="entry name" value="ATPase-IB_hvy"/>
    <property type="match status" value="1"/>
</dbReference>
<dbReference type="InterPro" id="IPR044492">
    <property type="entry name" value="P_typ_ATPase_HD_dom"/>
</dbReference>
<evidence type="ECO:0000256" key="5">
    <source>
        <dbReference type="ARBA" id="ARBA00022723"/>
    </source>
</evidence>
<dbReference type="GO" id="GO:0016887">
    <property type="term" value="F:ATP hydrolysis activity"/>
    <property type="evidence" value="ECO:0007669"/>
    <property type="project" value="InterPro"/>
</dbReference>
<dbReference type="GO" id="GO:0008551">
    <property type="term" value="F:P-type cadmium transporter activity"/>
    <property type="evidence" value="ECO:0007669"/>
    <property type="project" value="UniProtKB-EC"/>
</dbReference>
<evidence type="ECO:0000256" key="4">
    <source>
        <dbReference type="ARBA" id="ARBA00022692"/>
    </source>
</evidence>
<dbReference type="InterPro" id="IPR008250">
    <property type="entry name" value="ATPase_P-typ_transduc_dom_A_sf"/>
</dbReference>
<keyword evidence="8" id="KW-1278">Translocase</keyword>
<dbReference type="InterPro" id="IPR023299">
    <property type="entry name" value="ATPase_P-typ_cyto_dom_N"/>
</dbReference>
<feature type="transmembrane region" description="Helical" evidence="13">
    <location>
        <begin position="727"/>
        <end position="747"/>
    </location>
</feature>
<dbReference type="InterPro" id="IPR001757">
    <property type="entry name" value="P_typ_ATPase"/>
</dbReference>
<keyword evidence="6 13" id="KW-0547">Nucleotide-binding</keyword>
<dbReference type="OrthoDB" id="9813266at2"/>
<dbReference type="InterPro" id="IPR036412">
    <property type="entry name" value="HAD-like_sf"/>
</dbReference>
<evidence type="ECO:0000256" key="8">
    <source>
        <dbReference type="ARBA" id="ARBA00022967"/>
    </source>
</evidence>
<proteinExistence type="inferred from homology"/>
<dbReference type="Pfam" id="PF00702">
    <property type="entry name" value="Hydrolase"/>
    <property type="match status" value="1"/>
</dbReference>
<feature type="region of interest" description="Disordered" evidence="14">
    <location>
        <begin position="47"/>
        <end position="67"/>
    </location>
</feature>
<dbReference type="SFLD" id="SFLDS00003">
    <property type="entry name" value="Haloacid_Dehalogenase"/>
    <property type="match status" value="1"/>
</dbReference>
<evidence type="ECO:0000256" key="10">
    <source>
        <dbReference type="ARBA" id="ARBA00023136"/>
    </source>
</evidence>
<dbReference type="SUPFAM" id="SSF55008">
    <property type="entry name" value="HMA, heavy metal-associated domain"/>
    <property type="match status" value="1"/>
</dbReference>
<dbReference type="EC" id="7.2.2.21" evidence="11"/>
<dbReference type="Gene3D" id="3.40.50.1000">
    <property type="entry name" value="HAD superfamily/HAD-like"/>
    <property type="match status" value="1"/>
</dbReference>
<dbReference type="NCBIfam" id="TIGR01512">
    <property type="entry name" value="ATPase-IB2_Cd"/>
    <property type="match status" value="1"/>
</dbReference>
<dbReference type="InterPro" id="IPR027256">
    <property type="entry name" value="P-typ_ATPase_IB"/>
</dbReference>
<dbReference type="Proteomes" id="UP000199652">
    <property type="component" value="Unassembled WGS sequence"/>
</dbReference>
<name>A0A1H3FIS7_EUBBA</name>
<dbReference type="CDD" id="cd00371">
    <property type="entry name" value="HMA"/>
    <property type="match status" value="1"/>
</dbReference>
<comment type="similarity">
    <text evidence="2 13">Belongs to the cation transport ATPase (P-type) (TC 3.A.3) family. Type IB subfamily.</text>
</comment>
<keyword evidence="4 13" id="KW-0812">Transmembrane</keyword>
<dbReference type="Gene3D" id="3.40.1110.10">
    <property type="entry name" value="Calcium-transporting ATPase, cytoplasmic domain N"/>
    <property type="match status" value="1"/>
</dbReference>
<dbReference type="SUPFAM" id="SSF81653">
    <property type="entry name" value="Calcium ATPase, transduction domain A"/>
    <property type="match status" value="1"/>
</dbReference>
<dbReference type="SUPFAM" id="SSF81665">
    <property type="entry name" value="Calcium ATPase, transmembrane domain M"/>
    <property type="match status" value="1"/>
</dbReference>
<comment type="catalytic activity">
    <reaction evidence="12">
        <text>Cd(2+)(in) + ATP + H2O = Cd(2+)(out) + ADP + phosphate + H(+)</text>
        <dbReference type="Rhea" id="RHEA:12132"/>
        <dbReference type="ChEBI" id="CHEBI:15377"/>
        <dbReference type="ChEBI" id="CHEBI:15378"/>
        <dbReference type="ChEBI" id="CHEBI:30616"/>
        <dbReference type="ChEBI" id="CHEBI:43474"/>
        <dbReference type="ChEBI" id="CHEBI:48775"/>
        <dbReference type="ChEBI" id="CHEBI:456216"/>
        <dbReference type="EC" id="7.2.2.21"/>
    </reaction>
</comment>
<keyword evidence="5 13" id="KW-0479">Metal-binding</keyword>
<feature type="transmembrane region" description="Helical" evidence="13">
    <location>
        <begin position="192"/>
        <end position="212"/>
    </location>
</feature>
<organism evidence="16 17">
    <name type="scientific">Eubacterium barkeri</name>
    <name type="common">Clostridium barkeri</name>
    <dbReference type="NCBI Taxonomy" id="1528"/>
    <lineage>
        <taxon>Bacteria</taxon>
        <taxon>Bacillati</taxon>
        <taxon>Bacillota</taxon>
        <taxon>Clostridia</taxon>
        <taxon>Eubacteriales</taxon>
        <taxon>Eubacteriaceae</taxon>
        <taxon>Eubacterium</taxon>
    </lineage>
</organism>
<dbReference type="PANTHER" id="PTHR48085">
    <property type="entry name" value="CADMIUM/ZINC-TRANSPORTING ATPASE HMA2-RELATED"/>
    <property type="match status" value="1"/>
</dbReference>
<keyword evidence="7 13" id="KW-0067">ATP-binding</keyword>
<feature type="domain" description="HMA" evidence="15">
    <location>
        <begin position="71"/>
        <end position="140"/>
    </location>
</feature>
<dbReference type="SFLD" id="SFLDF00027">
    <property type="entry name" value="p-type_atpase"/>
    <property type="match status" value="1"/>
</dbReference>
<protein>
    <recommendedName>
        <fullName evidence="11">Cd(2+)-exporting ATPase</fullName>
        <ecNumber evidence="11">7.2.2.21</ecNumber>
    </recommendedName>
</protein>
<dbReference type="EMBL" id="FNOU01000010">
    <property type="protein sequence ID" value="SDX90044.1"/>
    <property type="molecule type" value="Genomic_DNA"/>
</dbReference>
<dbReference type="InterPro" id="IPR018303">
    <property type="entry name" value="ATPase_P-typ_P_site"/>
</dbReference>
<keyword evidence="10 13" id="KW-0472">Membrane</keyword>
<dbReference type="PANTHER" id="PTHR48085:SF5">
    <property type="entry name" value="CADMIUM_ZINC-TRANSPORTING ATPASE HMA4-RELATED"/>
    <property type="match status" value="1"/>
</dbReference>
<sequence length="774" mass="82851">MSNHHKEQEHTHGHDHTHGEACGCGHDHHDHDHEPKNENHEGCDCGHDHHGHHHSEEPETQDGGEVTKGHEVRVYTIENLGCANCAAKMEKRINTLPEVSSASITFATRELRLTAANQDRLMPEIEAICQKIENGVHLVAKEGGRKKEAQKSKGFFTKDQLNLISLILGGIFFIGVEIYHEVSGIETYSLPLIIAFVVAYLVLGGNIVLTAVKNLFKGQVFDENFLMSVATLGAFAIAQYPEAVGVMLFFRIGVTFEHFAVERSRSQIMEAVDLRPETVNLLVGESVKVIGAEEAQVGDILLVRPGDRIPLDGIVIDGESRIDTAAVTGEPVPLGVSTGDEVISGCVNTSGALKIRVEKVLKESMVTRILDSVENAAASKPRIDNFITRFARVYTPVVVAIALFTAVGIPLITGQAFYPWIYTALSFLVMSCPCALVLSVPLAFFCGIGAGSKQGILFKGGVVMEALANIKAVVMDKTGTITQGDFVVQQVIPTENFGETELLALAASCEQVSTHPIATSIVAAAESRGLELNAPEAVEELSGKGIVAIQGNQRVLCGNVKLMEFKGIDLAGRVKAQRGSEVLLAVDGVYVGQIIVADTLKPEARSAISRIKDNHILTAMLTGDAQDSADAVAAEAGVEEVHARLLPQDKLAELGRIRDKIGAVMFVGDGINDAPVLAGADVGAAMGSGADAAIEAGDVVFMNSNLDAIPDAIEIAKKTVRISWQNVVFALTIKIIVMILGLTGIYANMWLAVFADTGVAFLCILNSIRILYSK</sequence>
<dbReference type="InterPro" id="IPR036163">
    <property type="entry name" value="HMA_dom_sf"/>
</dbReference>
<evidence type="ECO:0000256" key="13">
    <source>
        <dbReference type="RuleBase" id="RU362081"/>
    </source>
</evidence>
<dbReference type="AlphaFoldDB" id="A0A1H3FIS7"/>
<dbReference type="SFLD" id="SFLDG00002">
    <property type="entry name" value="C1.7:_P-type_atpase_like"/>
    <property type="match status" value="1"/>
</dbReference>
<keyword evidence="17" id="KW-1185">Reference proteome</keyword>
<dbReference type="PROSITE" id="PS50846">
    <property type="entry name" value="HMA_2"/>
    <property type="match status" value="1"/>
</dbReference>
<feature type="transmembrane region" description="Helical" evidence="13">
    <location>
        <begin position="753"/>
        <end position="772"/>
    </location>
</feature>
<feature type="transmembrane region" description="Helical" evidence="13">
    <location>
        <begin position="390"/>
        <end position="412"/>
    </location>
</feature>
<evidence type="ECO:0000256" key="6">
    <source>
        <dbReference type="ARBA" id="ARBA00022741"/>
    </source>
</evidence>
<gene>
    <name evidence="16" type="ORF">SAMN04488579_11057</name>
</gene>
<evidence type="ECO:0000256" key="14">
    <source>
        <dbReference type="SAM" id="MobiDB-lite"/>
    </source>
</evidence>
<accession>A0A1H3FIS7</accession>
<dbReference type="PRINTS" id="PR00119">
    <property type="entry name" value="CATATPASE"/>
</dbReference>
<evidence type="ECO:0000256" key="12">
    <source>
        <dbReference type="ARBA" id="ARBA00049338"/>
    </source>
</evidence>
<dbReference type="InterPro" id="IPR023214">
    <property type="entry name" value="HAD_sf"/>
</dbReference>
<dbReference type="GO" id="GO:0005524">
    <property type="term" value="F:ATP binding"/>
    <property type="evidence" value="ECO:0007669"/>
    <property type="project" value="UniProtKB-UniRule"/>
</dbReference>
<evidence type="ECO:0000256" key="3">
    <source>
        <dbReference type="ARBA" id="ARBA00022539"/>
    </source>
</evidence>
<evidence type="ECO:0000256" key="9">
    <source>
        <dbReference type="ARBA" id="ARBA00022989"/>
    </source>
</evidence>
<keyword evidence="3" id="KW-0104">Cadmium</keyword>
<dbReference type="NCBIfam" id="TIGR01494">
    <property type="entry name" value="ATPase_P-type"/>
    <property type="match status" value="1"/>
</dbReference>
<dbReference type="Pfam" id="PF00122">
    <property type="entry name" value="E1-E2_ATPase"/>
    <property type="match status" value="1"/>
</dbReference>
<evidence type="ECO:0000256" key="2">
    <source>
        <dbReference type="ARBA" id="ARBA00006024"/>
    </source>
</evidence>
<reference evidence="17" key="1">
    <citation type="submission" date="2016-10" db="EMBL/GenBank/DDBJ databases">
        <authorList>
            <person name="Varghese N."/>
            <person name="Submissions S."/>
        </authorList>
    </citation>
    <scope>NUCLEOTIDE SEQUENCE [LARGE SCALE GENOMIC DNA]</scope>
    <source>
        <strain evidence="17">VPI 5359</strain>
    </source>
</reference>
<dbReference type="GO" id="GO:0005886">
    <property type="term" value="C:plasma membrane"/>
    <property type="evidence" value="ECO:0007669"/>
    <property type="project" value="UniProtKB-SubCell"/>
</dbReference>
<dbReference type="RefSeq" id="WP_090245113.1">
    <property type="nucleotide sequence ID" value="NZ_FNOU01000010.1"/>
</dbReference>
<dbReference type="PRINTS" id="PR00941">
    <property type="entry name" value="CDATPASE"/>
</dbReference>
<keyword evidence="13" id="KW-1003">Cell membrane</keyword>
<dbReference type="PROSITE" id="PS01229">
    <property type="entry name" value="COF_2"/>
    <property type="match status" value="1"/>
</dbReference>
<evidence type="ECO:0000256" key="1">
    <source>
        <dbReference type="ARBA" id="ARBA00004141"/>
    </source>
</evidence>
<dbReference type="InterPro" id="IPR006121">
    <property type="entry name" value="HMA_dom"/>
</dbReference>
<evidence type="ECO:0000259" key="15">
    <source>
        <dbReference type="PROSITE" id="PS50846"/>
    </source>
</evidence>
<evidence type="ECO:0000256" key="11">
    <source>
        <dbReference type="ARBA" id="ARBA00039103"/>
    </source>
</evidence>
<dbReference type="SUPFAM" id="SSF56784">
    <property type="entry name" value="HAD-like"/>
    <property type="match status" value="1"/>
</dbReference>
<dbReference type="Gene3D" id="3.30.70.100">
    <property type="match status" value="1"/>
</dbReference>
<dbReference type="PROSITE" id="PS00154">
    <property type="entry name" value="ATPASE_E1_E2"/>
    <property type="match status" value="1"/>
</dbReference>
<feature type="transmembrane region" description="Helical" evidence="13">
    <location>
        <begin position="424"/>
        <end position="450"/>
    </location>
</feature>
<dbReference type="InterPro" id="IPR023298">
    <property type="entry name" value="ATPase_P-typ_TM_dom_sf"/>
</dbReference>
<keyword evidence="9 13" id="KW-1133">Transmembrane helix</keyword>
<dbReference type="Gene3D" id="2.70.150.10">
    <property type="entry name" value="Calcium-transporting ATPase, cytoplasmic transduction domain A"/>
    <property type="match status" value="1"/>
</dbReference>
<dbReference type="InterPro" id="IPR051014">
    <property type="entry name" value="Cation_Transport_ATPase_IB"/>
</dbReference>